<dbReference type="Gene3D" id="2.60.120.10">
    <property type="entry name" value="Jelly Rolls"/>
    <property type="match status" value="1"/>
</dbReference>
<evidence type="ECO:0000259" key="2">
    <source>
        <dbReference type="PROSITE" id="PS50943"/>
    </source>
</evidence>
<dbReference type="CDD" id="cd02209">
    <property type="entry name" value="cupin_XRE_C"/>
    <property type="match status" value="1"/>
</dbReference>
<feature type="domain" description="HTH cro/C1-type" evidence="2">
    <location>
        <begin position="45"/>
        <end position="99"/>
    </location>
</feature>
<comment type="caution">
    <text evidence="3">The sequence shown here is derived from an EMBL/GenBank/DDBJ whole genome shotgun (WGS) entry which is preliminary data.</text>
</comment>
<protein>
    <recommendedName>
        <fullName evidence="2">HTH cro/C1-type domain-containing protein</fullName>
    </recommendedName>
</protein>
<dbReference type="PROSITE" id="PS50943">
    <property type="entry name" value="HTH_CROC1"/>
    <property type="match status" value="1"/>
</dbReference>
<dbReference type="CDD" id="cd00093">
    <property type="entry name" value="HTH_XRE"/>
    <property type="match status" value="1"/>
</dbReference>
<gene>
    <name evidence="3" type="ORF">DI533_10840</name>
</gene>
<organism evidence="3 4">
    <name type="scientific">Cereibacter sphaeroides</name>
    <name type="common">Rhodobacter sphaeroides</name>
    <dbReference type="NCBI Taxonomy" id="1063"/>
    <lineage>
        <taxon>Bacteria</taxon>
        <taxon>Pseudomonadati</taxon>
        <taxon>Pseudomonadota</taxon>
        <taxon>Alphaproteobacteria</taxon>
        <taxon>Rhodobacterales</taxon>
        <taxon>Paracoccaceae</taxon>
        <taxon>Cereibacter</taxon>
    </lineage>
</organism>
<accession>A0A2W5SCG7</accession>
<dbReference type="AlphaFoldDB" id="A0A2W5SCG7"/>
<evidence type="ECO:0000313" key="4">
    <source>
        <dbReference type="Proteomes" id="UP000248975"/>
    </source>
</evidence>
<dbReference type="InterPro" id="IPR001387">
    <property type="entry name" value="Cro/C1-type_HTH"/>
</dbReference>
<dbReference type="GO" id="GO:0003677">
    <property type="term" value="F:DNA binding"/>
    <property type="evidence" value="ECO:0007669"/>
    <property type="project" value="UniProtKB-KW"/>
</dbReference>
<reference evidence="3 4" key="1">
    <citation type="submission" date="2017-08" db="EMBL/GenBank/DDBJ databases">
        <title>Infants hospitalized years apart are colonized by the same room-sourced microbial strains.</title>
        <authorList>
            <person name="Brooks B."/>
            <person name="Olm M.R."/>
            <person name="Firek B.A."/>
            <person name="Baker R."/>
            <person name="Thomas B.C."/>
            <person name="Morowitz M.J."/>
            <person name="Banfield J.F."/>
        </authorList>
    </citation>
    <scope>NUCLEOTIDE SEQUENCE [LARGE SCALE GENOMIC DNA]</scope>
    <source>
        <strain evidence="3">S2_003_000_R2_11</strain>
    </source>
</reference>
<dbReference type="InterPro" id="IPR013096">
    <property type="entry name" value="Cupin_2"/>
</dbReference>
<dbReference type="Pfam" id="PF01381">
    <property type="entry name" value="HTH_3"/>
    <property type="match status" value="1"/>
</dbReference>
<dbReference type="Proteomes" id="UP000248975">
    <property type="component" value="Unassembled WGS sequence"/>
</dbReference>
<dbReference type="InterPro" id="IPR010982">
    <property type="entry name" value="Lambda_DNA-bd_dom_sf"/>
</dbReference>
<evidence type="ECO:0000313" key="3">
    <source>
        <dbReference type="EMBL" id="PZQ97664.1"/>
    </source>
</evidence>
<dbReference type="InterPro" id="IPR014710">
    <property type="entry name" value="RmlC-like_jellyroll"/>
</dbReference>
<evidence type="ECO:0000256" key="1">
    <source>
        <dbReference type="ARBA" id="ARBA00023125"/>
    </source>
</evidence>
<dbReference type="Pfam" id="PF07883">
    <property type="entry name" value="Cupin_2"/>
    <property type="match status" value="1"/>
</dbReference>
<dbReference type="SUPFAM" id="SSF47413">
    <property type="entry name" value="lambda repressor-like DNA-binding domains"/>
    <property type="match status" value="1"/>
</dbReference>
<dbReference type="GO" id="GO:0003700">
    <property type="term" value="F:DNA-binding transcription factor activity"/>
    <property type="evidence" value="ECO:0007669"/>
    <property type="project" value="TreeGrafter"/>
</dbReference>
<name>A0A2W5SCG7_CERSP</name>
<dbReference type="SUPFAM" id="SSF51182">
    <property type="entry name" value="RmlC-like cupins"/>
    <property type="match status" value="1"/>
</dbReference>
<proteinExistence type="predicted"/>
<dbReference type="GO" id="GO:0005829">
    <property type="term" value="C:cytosol"/>
    <property type="evidence" value="ECO:0007669"/>
    <property type="project" value="TreeGrafter"/>
</dbReference>
<dbReference type="InterPro" id="IPR050807">
    <property type="entry name" value="TransReg_Diox_bact_type"/>
</dbReference>
<sequence length="217" mass="23475">MIGLPGRGDGRLAISGQQLVTMEAQAVPELNENAARTLVAIGQRIREIRKGRGMTLQALADSCGLSSSMLSLVERGLASPSIGSLIVVGEALGTTMSELLSANDDQISGLVTRASEAKIVETARHVVRRVLKDDRSRGISIAVNEYAPKTGSNESPLNHEGFEYGLVLEGQLTVEVDGVSHIMNEGDLIAYSSRRNHRIWNHGDRVARTVWFNTSRE</sequence>
<dbReference type="PANTHER" id="PTHR46797">
    <property type="entry name" value="HTH-TYPE TRANSCRIPTIONAL REGULATOR"/>
    <property type="match status" value="1"/>
</dbReference>
<dbReference type="PANTHER" id="PTHR46797:SF2">
    <property type="entry name" value="TRANSCRIPTIONAL REGULATOR"/>
    <property type="match status" value="1"/>
</dbReference>
<keyword evidence="1" id="KW-0238">DNA-binding</keyword>
<dbReference type="Gene3D" id="1.10.260.40">
    <property type="entry name" value="lambda repressor-like DNA-binding domains"/>
    <property type="match status" value="1"/>
</dbReference>
<dbReference type="InterPro" id="IPR011051">
    <property type="entry name" value="RmlC_Cupin_sf"/>
</dbReference>
<dbReference type="EMBL" id="QFQS01000002">
    <property type="protein sequence ID" value="PZQ97664.1"/>
    <property type="molecule type" value="Genomic_DNA"/>
</dbReference>
<dbReference type="SMART" id="SM00530">
    <property type="entry name" value="HTH_XRE"/>
    <property type="match status" value="1"/>
</dbReference>